<dbReference type="KEGG" id="mtun:MTUNDRAET4_0308.1"/>
<protein>
    <submittedName>
        <fullName evidence="1">GYD family protein (Modular protein)</fullName>
    </submittedName>
</protein>
<accession>A0A4U8Z779</accession>
<proteinExistence type="predicted"/>
<dbReference type="EMBL" id="LR536451">
    <property type="protein sequence ID" value="VFU16683.1"/>
    <property type="molecule type" value="Genomic_DNA"/>
</dbReference>
<evidence type="ECO:0000313" key="1">
    <source>
        <dbReference type="EMBL" id="VFU16683.1"/>
    </source>
</evidence>
<name>A0A4U8Z779_METTU</name>
<sequence>MFLHPFGRRMMLLRVHVMLRALIAVFAWNCGWRITKPQLMPAEATGAGRCSRAKSRTRAHSPRQTVGRAMMSAYILLMNWTDQGVRHVKDSPGRLDAAKKALKDEGGEFKHVFLTMGAYDLIAVYEAPDDAVAARFTMQLGMMGNVRTQTLKAFPEAAYREIINTLK</sequence>
<organism evidence="1 2">
    <name type="scientific">Methylocella tundrae</name>
    <dbReference type="NCBI Taxonomy" id="227605"/>
    <lineage>
        <taxon>Bacteria</taxon>
        <taxon>Pseudomonadati</taxon>
        <taxon>Pseudomonadota</taxon>
        <taxon>Alphaproteobacteria</taxon>
        <taxon>Hyphomicrobiales</taxon>
        <taxon>Beijerinckiaceae</taxon>
        <taxon>Methylocella</taxon>
    </lineage>
</organism>
<geneLocation type="plasmid" evidence="1 2">
    <name>2</name>
</geneLocation>
<reference evidence="1 2" key="1">
    <citation type="submission" date="2019-03" db="EMBL/GenBank/DDBJ databases">
        <authorList>
            <person name="Kox A.R. M."/>
        </authorList>
    </citation>
    <scope>NUCLEOTIDE SEQUENCE [LARGE SCALE GENOMIC DNA]</scope>
    <source>
        <strain evidence="1">MTUNDRAET4 annotated genome</strain>
        <plasmid evidence="2">2</plasmid>
    </source>
</reference>
<dbReference type="Pfam" id="PF08734">
    <property type="entry name" value="GYD"/>
    <property type="match status" value="1"/>
</dbReference>
<dbReference type="AlphaFoldDB" id="A0A4U8Z779"/>
<dbReference type="Proteomes" id="UP000294360">
    <property type="component" value="Plasmid 2"/>
</dbReference>
<gene>
    <name evidence="1" type="ORF">MTUNDRAET4_0308</name>
</gene>
<keyword evidence="1" id="KW-0614">Plasmid</keyword>
<evidence type="ECO:0000313" key="2">
    <source>
        <dbReference type="Proteomes" id="UP000294360"/>
    </source>
</evidence>
<dbReference type="InterPro" id="IPR014845">
    <property type="entry name" value="GYD/TTHA1554"/>
</dbReference>